<protein>
    <submittedName>
        <fullName evidence="1">Uncharacterized protein</fullName>
    </submittedName>
</protein>
<organism evidence="1">
    <name type="scientific">Mimivirus LCMiAC02</name>
    <dbReference type="NCBI Taxonomy" id="2506609"/>
    <lineage>
        <taxon>Viruses</taxon>
        <taxon>Varidnaviria</taxon>
        <taxon>Bamfordvirae</taxon>
        <taxon>Nucleocytoviricota</taxon>
        <taxon>Megaviricetes</taxon>
        <taxon>Imitervirales</taxon>
        <taxon>Mimiviridae</taxon>
        <taxon>Klosneuvirinae</taxon>
    </lineage>
</organism>
<reference evidence="1" key="1">
    <citation type="journal article" date="2019" name="MBio">
        <title>Virus Genomes from Deep Sea Sediments Expand the Ocean Megavirome and Support Independent Origins of Viral Gigantism.</title>
        <authorList>
            <person name="Backstrom D."/>
            <person name="Yutin N."/>
            <person name="Jorgensen S.L."/>
            <person name="Dharamshi J."/>
            <person name="Homa F."/>
            <person name="Zaremba-Niedwiedzka K."/>
            <person name="Spang A."/>
            <person name="Wolf Y.I."/>
            <person name="Koonin E.V."/>
            <person name="Ettema T.J."/>
        </authorList>
    </citation>
    <scope>NUCLEOTIDE SEQUENCE</scope>
</reference>
<sequence length="183" mass="21617">MYKLQKIKSGQDTMFNRFQKWICNSEQKVIFNNFQKWNKKKFTQLHWYQYLLKELCECEADLMQAFLIEKTSPDLVSKNPNYSLCKALTDSNLNESLYPIRGLTPNIGYGDINSKELEHDSINKFLGTKYNIYDPPKQAEESIKLLFKLASISIIDVIQKLKNVDSDLFRELYMMHQLCEIHN</sequence>
<evidence type="ECO:0000313" key="1">
    <source>
        <dbReference type="EMBL" id="QBK89094.1"/>
    </source>
</evidence>
<gene>
    <name evidence="1" type="ORF">LCMiAC02_01870</name>
</gene>
<dbReference type="EMBL" id="MK500407">
    <property type="protein sequence ID" value="QBK89094.1"/>
    <property type="molecule type" value="Genomic_DNA"/>
</dbReference>
<proteinExistence type="predicted"/>
<accession>A0A481Z2U1</accession>
<name>A0A481Z2U1_9VIRU</name>